<dbReference type="OMA" id="PKRFVQE"/>
<sequence length="1068" mass="120294">MAADQETFQQILSSLLSTDNDVRTAAEKTYGEMPIEVRAVFLLQTLQNSGLSEDMRQVSAVLLRRILTSDFTNLFAKLQPTNQNELKSCLLHLLQTELSLSLRQKVCELVAELARNLIDEDGNNLWPEFLQFLFQCANSDNTVLKESALRIFATIPGIFGNQQVVHLDLIKQMLQQSLHSTYDVRFHAVRAVSAFIMLYDKDDPIHKFFKDLLPPIFQVIAESVEKNEDDTLLKCLIELAESAPKFLRPQLTNIMQLALKILSNDDMENSWKHLVLETVVTLSEVAPAMMRKDAAPFIPLLIPQILKLMADLEDSSDWSYSDEILEDDNDSNCIVAESTLDRLACGLGGKTILPQVISNIPPMLANPDWKYRQGALMAISAIAEGCSKQMEPMLPQILDGILNFLYDSHHRVRYAACNAIGQMSSDFAPTFQKKFHDKVIPGLLMVLNDEKNPRVQAHGAAALINFSEDCPSQILLLYLNLIMTKLEVILNEKLEELVLSGKKLVLEQVVSTIASVADTSGEHFAPYYDRLMPCLKYIIQNANKPELKLLRGKTIECVSLIGLAVGREKFIGDATEIMDLFLKTYTEGQELPDDDPQTSYLITAWARMCKILGKQFEQYLPLVIGPVMRAASLKPEVAVMDNEDMGEVSNGEEWQFISLGEQQNFGIRTTGIEDKASACDMLVCYARELKEGFAPYAEPVCKLMVRMLKFYFHDGVRTAAAQSLPYLLECAKVKGANFLSGMWEFICPELLKSIETDPETEVKHEHMYSMAKCIETLGKGCMTKEWMKELMRVLDGIMKNHFERAAERIVKRKDEDYDEVVEEQLEDEDNEDNYTLGKVADILHALFLTYREEFYEYFDLLLGHFVKMVETNQPWSDRQWGLCVFDDVIEFGGPACVKYQQYFLRPIIEGVTDKNSAVRQAAAYGCGTLAINGGPSFAGTCAEVLPRLAEVISDAGSRSEENISATENAISAVTKILQHNSSKINVDEILPHWLSWLPVWEDSDEAPYVYGYLCHLIETNNAIILGQNNSNIPRLADLITEALNREAISLEHPVGQRMANILAQIRVS</sequence>
<dbReference type="PROSITE" id="PS50166">
    <property type="entry name" value="IMPORTIN_B_NT"/>
    <property type="match status" value="1"/>
</dbReference>
<feature type="domain" description="Importin N-terminal" evidence="8">
    <location>
        <begin position="42"/>
        <end position="96"/>
    </location>
</feature>
<keyword evidence="4" id="KW-0963">Cytoplasm</keyword>
<dbReference type="SUPFAM" id="SSF48371">
    <property type="entry name" value="ARM repeat"/>
    <property type="match status" value="2"/>
</dbReference>
<dbReference type="InterPro" id="IPR040928">
    <property type="entry name" value="Importin_rep_5"/>
</dbReference>
<dbReference type="GO" id="GO:0031267">
    <property type="term" value="F:small GTPase binding"/>
    <property type="evidence" value="ECO:0007669"/>
    <property type="project" value="InterPro"/>
</dbReference>
<evidence type="ECO:0000256" key="3">
    <source>
        <dbReference type="ARBA" id="ARBA00022448"/>
    </source>
</evidence>
<proteinExistence type="predicted"/>
<organism evidence="9 10">
    <name type="scientific">Cimex lectularius</name>
    <name type="common">Bed bug</name>
    <name type="synonym">Acanthia lectularia</name>
    <dbReference type="NCBI Taxonomy" id="79782"/>
    <lineage>
        <taxon>Eukaryota</taxon>
        <taxon>Metazoa</taxon>
        <taxon>Ecdysozoa</taxon>
        <taxon>Arthropoda</taxon>
        <taxon>Hexapoda</taxon>
        <taxon>Insecta</taxon>
        <taxon>Pterygota</taxon>
        <taxon>Neoptera</taxon>
        <taxon>Paraneoptera</taxon>
        <taxon>Hemiptera</taxon>
        <taxon>Heteroptera</taxon>
        <taxon>Panheteroptera</taxon>
        <taxon>Cimicomorpha</taxon>
        <taxon>Cimicidae</taxon>
        <taxon>Cimex</taxon>
    </lineage>
</organism>
<dbReference type="PANTHER" id="PTHR10527">
    <property type="entry name" value="IMPORTIN BETA"/>
    <property type="match status" value="1"/>
</dbReference>
<dbReference type="GeneID" id="106663667"/>
<dbReference type="OrthoDB" id="543373at2759"/>
<keyword evidence="7" id="KW-0539">Nucleus</keyword>
<dbReference type="Pfam" id="PF18829">
    <property type="entry name" value="Importin_rep_6"/>
    <property type="match status" value="1"/>
</dbReference>
<dbReference type="CTD" id="40581"/>
<dbReference type="KEGG" id="clec:106663667"/>
<evidence type="ECO:0000313" key="10">
    <source>
        <dbReference type="Proteomes" id="UP000494040"/>
    </source>
</evidence>
<dbReference type="InterPro" id="IPR040122">
    <property type="entry name" value="Importin_beta"/>
</dbReference>
<evidence type="ECO:0000313" key="9">
    <source>
        <dbReference type="EnsemblMetazoa" id="XP_014244162.1"/>
    </source>
</evidence>
<dbReference type="AlphaFoldDB" id="A0A8I6RFH5"/>
<dbReference type="InterPro" id="IPR057672">
    <property type="entry name" value="TPR_IPO4/5"/>
</dbReference>
<keyword evidence="6" id="KW-0653">Protein transport</keyword>
<dbReference type="InterPro" id="IPR034085">
    <property type="entry name" value="TOG"/>
</dbReference>
<keyword evidence="5" id="KW-0677">Repeat</keyword>
<evidence type="ECO:0000256" key="1">
    <source>
        <dbReference type="ARBA" id="ARBA00004123"/>
    </source>
</evidence>
<dbReference type="EnsemblMetazoa" id="XM_014388675.2">
    <property type="protein sequence ID" value="XP_014244161.1"/>
    <property type="gene ID" value="LOC106663667"/>
</dbReference>
<evidence type="ECO:0000256" key="4">
    <source>
        <dbReference type="ARBA" id="ARBA00022490"/>
    </source>
</evidence>
<dbReference type="RefSeq" id="XP_014244161.1">
    <property type="nucleotide sequence ID" value="XM_014388675.2"/>
</dbReference>
<dbReference type="GO" id="GO:0000226">
    <property type="term" value="P:microtubule cytoskeleton organization"/>
    <property type="evidence" value="ECO:0007669"/>
    <property type="project" value="UniProtKB-ARBA"/>
</dbReference>
<dbReference type="Pfam" id="PF18816">
    <property type="entry name" value="Importin_rep_5"/>
    <property type="match status" value="1"/>
</dbReference>
<dbReference type="EnsemblMetazoa" id="XM_014388676.2">
    <property type="protein sequence ID" value="XP_014244162.1"/>
    <property type="gene ID" value="LOC106663667"/>
</dbReference>
<name>A0A8I6RFH5_CIMLE</name>
<dbReference type="Pfam" id="PF25780">
    <property type="entry name" value="TPR_IPO5"/>
    <property type="match status" value="1"/>
</dbReference>
<evidence type="ECO:0000256" key="7">
    <source>
        <dbReference type="ARBA" id="ARBA00023242"/>
    </source>
</evidence>
<accession>A0A8I6RFH5</accession>
<dbReference type="InterPro" id="IPR011989">
    <property type="entry name" value="ARM-like"/>
</dbReference>
<dbReference type="GO" id="GO:0005634">
    <property type="term" value="C:nucleus"/>
    <property type="evidence" value="ECO:0007669"/>
    <property type="project" value="UniProtKB-SubCell"/>
</dbReference>
<keyword evidence="3" id="KW-0813">Transport</keyword>
<dbReference type="SMART" id="SM01349">
    <property type="entry name" value="TOG"/>
    <property type="match status" value="1"/>
</dbReference>
<reference evidence="9" key="1">
    <citation type="submission" date="2022-01" db="UniProtKB">
        <authorList>
            <consortium name="EnsemblMetazoa"/>
        </authorList>
    </citation>
    <scope>IDENTIFICATION</scope>
</reference>
<evidence type="ECO:0000256" key="6">
    <source>
        <dbReference type="ARBA" id="ARBA00022927"/>
    </source>
</evidence>
<protein>
    <recommendedName>
        <fullName evidence="8">Importin N-terminal domain-containing protein</fullName>
    </recommendedName>
</protein>
<dbReference type="Gene3D" id="1.25.10.10">
    <property type="entry name" value="Leucine-rich Repeat Variant"/>
    <property type="match status" value="1"/>
</dbReference>
<evidence type="ECO:0000259" key="8">
    <source>
        <dbReference type="PROSITE" id="PS50166"/>
    </source>
</evidence>
<keyword evidence="10" id="KW-1185">Reference proteome</keyword>
<dbReference type="GO" id="GO:0005737">
    <property type="term" value="C:cytoplasm"/>
    <property type="evidence" value="ECO:0007669"/>
    <property type="project" value="UniProtKB-SubCell"/>
</dbReference>
<dbReference type="InterPro" id="IPR001494">
    <property type="entry name" value="Importin-beta_N"/>
</dbReference>
<dbReference type="RefSeq" id="XP_014244162.1">
    <property type="nucleotide sequence ID" value="XM_014388676.2"/>
</dbReference>
<evidence type="ECO:0000256" key="5">
    <source>
        <dbReference type="ARBA" id="ARBA00022737"/>
    </source>
</evidence>
<evidence type="ECO:0000256" key="2">
    <source>
        <dbReference type="ARBA" id="ARBA00004496"/>
    </source>
</evidence>
<dbReference type="InterPro" id="IPR016024">
    <property type="entry name" value="ARM-type_fold"/>
</dbReference>
<dbReference type="InterPro" id="IPR041653">
    <property type="entry name" value="Importin_rep_4"/>
</dbReference>
<comment type="subcellular location">
    <subcellularLocation>
        <location evidence="2">Cytoplasm</location>
    </subcellularLocation>
    <subcellularLocation>
        <location evidence="1">Nucleus</location>
    </subcellularLocation>
</comment>
<dbReference type="Pfam" id="PF18808">
    <property type="entry name" value="Importin_rep_4"/>
    <property type="match status" value="1"/>
</dbReference>
<dbReference type="Proteomes" id="UP000494040">
    <property type="component" value="Unassembled WGS sequence"/>
</dbReference>
<dbReference type="GO" id="GO:0006606">
    <property type="term" value="P:protein import into nucleus"/>
    <property type="evidence" value="ECO:0007669"/>
    <property type="project" value="InterPro"/>
</dbReference>
<dbReference type="InterPro" id="IPR041389">
    <property type="entry name" value="Importin_rep_6"/>
</dbReference>
<dbReference type="Pfam" id="PF13513">
    <property type="entry name" value="HEAT_EZ"/>
    <property type="match status" value="1"/>
</dbReference>